<name>A0A1Q9D9A8_SYMMI</name>
<evidence type="ECO:0000313" key="2">
    <source>
        <dbReference type="Proteomes" id="UP000186817"/>
    </source>
</evidence>
<proteinExistence type="predicted"/>
<dbReference type="InterPro" id="IPR011990">
    <property type="entry name" value="TPR-like_helical_dom_sf"/>
</dbReference>
<evidence type="ECO:0008006" key="3">
    <source>
        <dbReference type="Google" id="ProtNLM"/>
    </source>
</evidence>
<organism evidence="1 2">
    <name type="scientific">Symbiodinium microadriaticum</name>
    <name type="common">Dinoflagellate</name>
    <name type="synonym">Zooxanthella microadriatica</name>
    <dbReference type="NCBI Taxonomy" id="2951"/>
    <lineage>
        <taxon>Eukaryota</taxon>
        <taxon>Sar</taxon>
        <taxon>Alveolata</taxon>
        <taxon>Dinophyceae</taxon>
        <taxon>Suessiales</taxon>
        <taxon>Symbiodiniaceae</taxon>
        <taxon>Symbiodinium</taxon>
    </lineage>
</organism>
<reference evidence="1 2" key="1">
    <citation type="submission" date="2016-02" db="EMBL/GenBank/DDBJ databases">
        <title>Genome analysis of coral dinoflagellate symbionts highlights evolutionary adaptations to a symbiotic lifestyle.</title>
        <authorList>
            <person name="Aranda M."/>
            <person name="Li Y."/>
            <person name="Liew Y.J."/>
            <person name="Baumgarten S."/>
            <person name="Simakov O."/>
            <person name="Wilson M."/>
            <person name="Piel J."/>
            <person name="Ashoor H."/>
            <person name="Bougouffa S."/>
            <person name="Bajic V.B."/>
            <person name="Ryu T."/>
            <person name="Ravasi T."/>
            <person name="Bayer T."/>
            <person name="Micklem G."/>
            <person name="Kim H."/>
            <person name="Bhak J."/>
            <person name="Lajeunesse T.C."/>
            <person name="Voolstra C.R."/>
        </authorList>
    </citation>
    <scope>NUCLEOTIDE SEQUENCE [LARGE SCALE GENOMIC DNA]</scope>
    <source>
        <strain evidence="1 2">CCMP2467</strain>
    </source>
</reference>
<gene>
    <name evidence="1" type="ORF">AK812_SmicGene26538</name>
</gene>
<dbReference type="Gene3D" id="1.25.40.10">
    <property type="entry name" value="Tetratricopeptide repeat domain"/>
    <property type="match status" value="1"/>
</dbReference>
<sequence>MVNSIEETDNNIDISAKGVWDDRVFVLGKEPCKSFMLCLPTAEGAAKALAALGGREATFTDALTLTIRAEALLRLGRFEEAAADCAEALAIAPASCLARLVQAEAAFSERTVNLRVGYLTDCAEDCSFVLAAETRCAHAASLRAEALRDIGFTV</sequence>
<comment type="caution">
    <text evidence="1">The sequence shown here is derived from an EMBL/GenBank/DDBJ whole genome shotgun (WGS) entry which is preliminary data.</text>
</comment>
<dbReference type="EMBL" id="LSRX01000651">
    <property type="protein sequence ID" value="OLP91738.1"/>
    <property type="molecule type" value="Genomic_DNA"/>
</dbReference>
<dbReference type="SUPFAM" id="SSF48452">
    <property type="entry name" value="TPR-like"/>
    <property type="match status" value="1"/>
</dbReference>
<dbReference type="AlphaFoldDB" id="A0A1Q9D9A8"/>
<protein>
    <recommendedName>
        <fullName evidence="3">Tetratricopeptide repeat protein</fullName>
    </recommendedName>
</protein>
<keyword evidence="2" id="KW-1185">Reference proteome</keyword>
<dbReference type="InterPro" id="IPR019734">
    <property type="entry name" value="TPR_rpt"/>
</dbReference>
<dbReference type="Proteomes" id="UP000186817">
    <property type="component" value="Unassembled WGS sequence"/>
</dbReference>
<dbReference type="SMART" id="SM00028">
    <property type="entry name" value="TPR"/>
    <property type="match status" value="1"/>
</dbReference>
<evidence type="ECO:0000313" key="1">
    <source>
        <dbReference type="EMBL" id="OLP91738.1"/>
    </source>
</evidence>
<accession>A0A1Q9D9A8</accession>